<dbReference type="AlphaFoldDB" id="A0AAN9ADI2"/>
<accession>A0AAN9ADI2</accession>
<reference evidence="1 2" key="1">
    <citation type="submission" date="2023-11" db="EMBL/GenBank/DDBJ databases">
        <title>Halocaridina rubra genome assembly.</title>
        <authorList>
            <person name="Smith C."/>
        </authorList>
    </citation>
    <scope>NUCLEOTIDE SEQUENCE [LARGE SCALE GENOMIC DNA]</scope>
    <source>
        <strain evidence="1">EP-1</strain>
        <tissue evidence="1">Whole</tissue>
    </source>
</reference>
<dbReference type="Proteomes" id="UP001381693">
    <property type="component" value="Unassembled WGS sequence"/>
</dbReference>
<proteinExistence type="predicted"/>
<evidence type="ECO:0000313" key="1">
    <source>
        <dbReference type="EMBL" id="KAK7084174.1"/>
    </source>
</evidence>
<comment type="caution">
    <text evidence="1">The sequence shown here is derived from an EMBL/GenBank/DDBJ whole genome shotgun (WGS) entry which is preliminary data.</text>
</comment>
<keyword evidence="2" id="KW-1185">Reference proteome</keyword>
<sequence length="109" mass="11645">MDAMDGVLNENVPDNLQSQSVRQSPYLFLTWHFSGQVRKGPPIIVGAGQNVVGRNVVLSIGVVSSAVVIGEVVKGYSFPKVYLELISANISRKGSSDSERAMATVLCHG</sequence>
<name>A0AAN9ADI2_HALRR</name>
<protein>
    <submittedName>
        <fullName evidence="1">Uncharacterized protein</fullName>
    </submittedName>
</protein>
<dbReference type="EMBL" id="JAXCGZ010002231">
    <property type="protein sequence ID" value="KAK7084174.1"/>
    <property type="molecule type" value="Genomic_DNA"/>
</dbReference>
<evidence type="ECO:0000313" key="2">
    <source>
        <dbReference type="Proteomes" id="UP001381693"/>
    </source>
</evidence>
<organism evidence="1 2">
    <name type="scientific">Halocaridina rubra</name>
    <name type="common">Hawaiian red shrimp</name>
    <dbReference type="NCBI Taxonomy" id="373956"/>
    <lineage>
        <taxon>Eukaryota</taxon>
        <taxon>Metazoa</taxon>
        <taxon>Ecdysozoa</taxon>
        <taxon>Arthropoda</taxon>
        <taxon>Crustacea</taxon>
        <taxon>Multicrustacea</taxon>
        <taxon>Malacostraca</taxon>
        <taxon>Eumalacostraca</taxon>
        <taxon>Eucarida</taxon>
        <taxon>Decapoda</taxon>
        <taxon>Pleocyemata</taxon>
        <taxon>Caridea</taxon>
        <taxon>Atyoidea</taxon>
        <taxon>Atyidae</taxon>
        <taxon>Halocaridina</taxon>
    </lineage>
</organism>
<gene>
    <name evidence="1" type="ORF">SK128_015347</name>
</gene>